<dbReference type="GO" id="GO:0020037">
    <property type="term" value="F:heme binding"/>
    <property type="evidence" value="ECO:0007669"/>
    <property type="project" value="InterPro"/>
</dbReference>
<evidence type="ECO:0000256" key="5">
    <source>
        <dbReference type="PIRSR" id="PIRSR602403-1"/>
    </source>
</evidence>
<dbReference type="PRINTS" id="PR00465">
    <property type="entry name" value="EP450IV"/>
</dbReference>
<keyword evidence="3 5" id="KW-0479">Metal-binding</keyword>
<dbReference type="InterPro" id="IPR050121">
    <property type="entry name" value="Cytochrome_P450_monoxygenase"/>
</dbReference>
<evidence type="ECO:0000313" key="8">
    <source>
        <dbReference type="EMBL" id="KAF1848283.1"/>
    </source>
</evidence>
<dbReference type="GO" id="GO:0005506">
    <property type="term" value="F:iron ion binding"/>
    <property type="evidence" value="ECO:0007669"/>
    <property type="project" value="InterPro"/>
</dbReference>
<dbReference type="AlphaFoldDB" id="A0A9P4GL09"/>
<keyword evidence="6 8" id="KW-0503">Monooxygenase</keyword>
<dbReference type="RefSeq" id="XP_040790846.1">
    <property type="nucleotide sequence ID" value="XM_040935499.1"/>
</dbReference>
<dbReference type="PANTHER" id="PTHR24305:SF180">
    <property type="entry name" value="P450, PUTATIVE (EUROFUNG)-RELATED"/>
    <property type="match status" value="1"/>
</dbReference>
<dbReference type="GeneID" id="63852750"/>
<keyword evidence="7" id="KW-0732">Signal</keyword>
<organism evidence="8 9">
    <name type="scientific">Cucurbitaria berberidis CBS 394.84</name>
    <dbReference type="NCBI Taxonomy" id="1168544"/>
    <lineage>
        <taxon>Eukaryota</taxon>
        <taxon>Fungi</taxon>
        <taxon>Dikarya</taxon>
        <taxon>Ascomycota</taxon>
        <taxon>Pezizomycotina</taxon>
        <taxon>Dothideomycetes</taxon>
        <taxon>Pleosporomycetidae</taxon>
        <taxon>Pleosporales</taxon>
        <taxon>Pleosporineae</taxon>
        <taxon>Cucurbitariaceae</taxon>
        <taxon>Cucurbitaria</taxon>
    </lineage>
</organism>
<comment type="similarity">
    <text evidence="2 6">Belongs to the cytochrome P450 family.</text>
</comment>
<keyword evidence="9" id="KW-1185">Reference proteome</keyword>
<protein>
    <submittedName>
        <fullName evidence="8">Cytochrome P450 monooxygenase</fullName>
    </submittedName>
</protein>
<feature type="chain" id="PRO_5040511605" evidence="7">
    <location>
        <begin position="18"/>
        <end position="515"/>
    </location>
</feature>
<proteinExistence type="inferred from homology"/>
<evidence type="ECO:0000256" key="4">
    <source>
        <dbReference type="ARBA" id="ARBA00023004"/>
    </source>
</evidence>
<dbReference type="Pfam" id="PF00067">
    <property type="entry name" value="p450"/>
    <property type="match status" value="1"/>
</dbReference>
<keyword evidence="6" id="KW-0560">Oxidoreductase</keyword>
<dbReference type="GO" id="GO:0004497">
    <property type="term" value="F:monooxygenase activity"/>
    <property type="evidence" value="ECO:0007669"/>
    <property type="project" value="UniProtKB-KW"/>
</dbReference>
<accession>A0A9P4GL09</accession>
<dbReference type="PANTHER" id="PTHR24305">
    <property type="entry name" value="CYTOCHROME P450"/>
    <property type="match status" value="1"/>
</dbReference>
<evidence type="ECO:0000256" key="6">
    <source>
        <dbReference type="RuleBase" id="RU000461"/>
    </source>
</evidence>
<keyword evidence="5 6" id="KW-0349">Heme</keyword>
<feature type="signal peptide" evidence="7">
    <location>
        <begin position="1"/>
        <end position="17"/>
    </location>
</feature>
<dbReference type="OrthoDB" id="3934656at2759"/>
<dbReference type="Proteomes" id="UP000800039">
    <property type="component" value="Unassembled WGS sequence"/>
</dbReference>
<dbReference type="Gene3D" id="1.10.630.10">
    <property type="entry name" value="Cytochrome P450"/>
    <property type="match status" value="1"/>
</dbReference>
<gene>
    <name evidence="8" type="ORF">K460DRAFT_384434</name>
</gene>
<evidence type="ECO:0000256" key="7">
    <source>
        <dbReference type="SAM" id="SignalP"/>
    </source>
</evidence>
<dbReference type="EMBL" id="ML976615">
    <property type="protein sequence ID" value="KAF1848283.1"/>
    <property type="molecule type" value="Genomic_DNA"/>
</dbReference>
<evidence type="ECO:0000313" key="9">
    <source>
        <dbReference type="Proteomes" id="UP000800039"/>
    </source>
</evidence>
<dbReference type="PROSITE" id="PS00086">
    <property type="entry name" value="CYTOCHROME_P450"/>
    <property type="match status" value="1"/>
</dbReference>
<evidence type="ECO:0000256" key="3">
    <source>
        <dbReference type="ARBA" id="ARBA00022723"/>
    </source>
</evidence>
<evidence type="ECO:0000256" key="2">
    <source>
        <dbReference type="ARBA" id="ARBA00010617"/>
    </source>
</evidence>
<reference evidence="8" key="1">
    <citation type="submission" date="2020-01" db="EMBL/GenBank/DDBJ databases">
        <authorList>
            <consortium name="DOE Joint Genome Institute"/>
            <person name="Haridas S."/>
            <person name="Albert R."/>
            <person name="Binder M."/>
            <person name="Bloem J."/>
            <person name="Labutti K."/>
            <person name="Salamov A."/>
            <person name="Andreopoulos B."/>
            <person name="Baker S.E."/>
            <person name="Barry K."/>
            <person name="Bills G."/>
            <person name="Bluhm B.H."/>
            <person name="Cannon C."/>
            <person name="Castanera R."/>
            <person name="Culley D.E."/>
            <person name="Daum C."/>
            <person name="Ezra D."/>
            <person name="Gonzalez J.B."/>
            <person name="Henrissat B."/>
            <person name="Kuo A."/>
            <person name="Liang C."/>
            <person name="Lipzen A."/>
            <person name="Lutzoni F."/>
            <person name="Magnuson J."/>
            <person name="Mondo S."/>
            <person name="Nolan M."/>
            <person name="Ohm R."/>
            <person name="Pangilinan J."/>
            <person name="Park H.-J."/>
            <person name="Ramirez L."/>
            <person name="Alfaro M."/>
            <person name="Sun H."/>
            <person name="Tritt A."/>
            <person name="Yoshinaga Y."/>
            <person name="Zwiers L.-H."/>
            <person name="Turgeon B.G."/>
            <person name="Goodwin S.B."/>
            <person name="Spatafora J.W."/>
            <person name="Crous P.W."/>
            <person name="Grigoriev I.V."/>
        </authorList>
    </citation>
    <scope>NUCLEOTIDE SEQUENCE</scope>
    <source>
        <strain evidence="8">CBS 394.84</strain>
    </source>
</reference>
<dbReference type="InterPro" id="IPR002403">
    <property type="entry name" value="Cyt_P450_E_grp-IV"/>
</dbReference>
<sequence>MLVILFALCIACSISWQFSTFYRSRLAGFPGPISRKFTDIFQFVDAFKGQTVKYLQECHQRYGKVVQIGPRTVSISDPAMIPLIYGIRNPLPKSHHWSVWENEFNGKLVPSVLYAQETSKHGMLKRPVAGVYSMSNVIKQEPFIDTTIVQFIKKLDQDFTVRGDEGKSVPIHSWMHYFAYDAVMKLTLSSDFGFIEAGGDREGIFSGVDAVLRYRAMVFTMPWIHSLVRRSPIVGLFKKRMAAFQRRARGLIDKRMTQGAPDPSRYDLLSQFLESQKASPQVVNDLVLNGYVVLPLLAGADTVAIVLGTLVYQLGQHVAVATKLQEELEAAKLSLPPAYAAVQGLPFLNAVVKESLRIHPIMAFLSRRVVPAGSGLKLPDGRILPPGTIVGISPWVTHFDEEAFGSDAKEFRPSRWLQEAEEPSAEYAKRLKAMNATDLAWGAGNRSCLGKNIALAEIYKLVATLYSLFDISLVDPSASLRFTETLLTKQQSINVRFSYRDSANVDALLDADKTS</sequence>
<evidence type="ECO:0000256" key="1">
    <source>
        <dbReference type="ARBA" id="ARBA00001971"/>
    </source>
</evidence>
<dbReference type="CDD" id="cd11060">
    <property type="entry name" value="CYP57A1-like"/>
    <property type="match status" value="1"/>
</dbReference>
<dbReference type="InterPro" id="IPR017972">
    <property type="entry name" value="Cyt_P450_CS"/>
</dbReference>
<dbReference type="InterPro" id="IPR001128">
    <property type="entry name" value="Cyt_P450"/>
</dbReference>
<comment type="cofactor">
    <cofactor evidence="1 5">
        <name>heme</name>
        <dbReference type="ChEBI" id="CHEBI:30413"/>
    </cofactor>
</comment>
<keyword evidence="4 5" id="KW-0408">Iron</keyword>
<dbReference type="InterPro" id="IPR036396">
    <property type="entry name" value="Cyt_P450_sf"/>
</dbReference>
<dbReference type="SUPFAM" id="SSF48264">
    <property type="entry name" value="Cytochrome P450"/>
    <property type="match status" value="1"/>
</dbReference>
<feature type="binding site" description="axial binding residue" evidence="5">
    <location>
        <position position="448"/>
    </location>
    <ligand>
        <name>heme</name>
        <dbReference type="ChEBI" id="CHEBI:30413"/>
    </ligand>
    <ligandPart>
        <name>Fe</name>
        <dbReference type="ChEBI" id="CHEBI:18248"/>
    </ligandPart>
</feature>
<dbReference type="GO" id="GO:0016705">
    <property type="term" value="F:oxidoreductase activity, acting on paired donors, with incorporation or reduction of molecular oxygen"/>
    <property type="evidence" value="ECO:0007669"/>
    <property type="project" value="InterPro"/>
</dbReference>
<dbReference type="PRINTS" id="PR00385">
    <property type="entry name" value="P450"/>
</dbReference>
<name>A0A9P4GL09_9PLEO</name>
<comment type="caution">
    <text evidence="8">The sequence shown here is derived from an EMBL/GenBank/DDBJ whole genome shotgun (WGS) entry which is preliminary data.</text>
</comment>